<keyword evidence="2" id="KW-1133">Transmembrane helix</keyword>
<gene>
    <name evidence="3" type="ORF">PMEA_00014125</name>
</gene>
<dbReference type="InterPro" id="IPR040410">
    <property type="entry name" value="UPF0658_Golgi"/>
</dbReference>
<feature type="transmembrane region" description="Helical" evidence="2">
    <location>
        <begin position="66"/>
        <end position="86"/>
    </location>
</feature>
<dbReference type="PANTHER" id="PTHR34391:SF1">
    <property type="entry name" value="UPF0658 GOLGI APPARATUS MEMBRANE PROTEIN C1952.10C-RELATED"/>
    <property type="match status" value="1"/>
</dbReference>
<dbReference type="EMBL" id="CALNXJ010000025">
    <property type="protein sequence ID" value="CAH3131075.1"/>
    <property type="molecule type" value="Genomic_DNA"/>
</dbReference>
<accession>A0AAU9WZF7</accession>
<evidence type="ECO:0000313" key="4">
    <source>
        <dbReference type="Proteomes" id="UP001159428"/>
    </source>
</evidence>
<dbReference type="Proteomes" id="UP001159428">
    <property type="component" value="Unassembled WGS sequence"/>
</dbReference>
<feature type="transmembrane region" description="Helical" evidence="2">
    <location>
        <begin position="291"/>
        <end position="310"/>
    </location>
</feature>
<feature type="region of interest" description="Disordered" evidence="1">
    <location>
        <begin position="491"/>
        <end position="513"/>
    </location>
</feature>
<name>A0AAU9WZF7_9CNID</name>
<feature type="transmembrane region" description="Helical" evidence="2">
    <location>
        <begin position="178"/>
        <end position="201"/>
    </location>
</feature>
<protein>
    <submittedName>
        <fullName evidence="3">Uncharacterized protein</fullName>
    </submittedName>
</protein>
<evidence type="ECO:0000256" key="1">
    <source>
        <dbReference type="SAM" id="MobiDB-lite"/>
    </source>
</evidence>
<feature type="transmembrane region" description="Helical" evidence="2">
    <location>
        <begin position="134"/>
        <end position="157"/>
    </location>
</feature>
<feature type="transmembrane region" description="Helical" evidence="2">
    <location>
        <begin position="213"/>
        <end position="235"/>
    </location>
</feature>
<evidence type="ECO:0000256" key="2">
    <source>
        <dbReference type="SAM" id="Phobius"/>
    </source>
</evidence>
<organism evidence="3 4">
    <name type="scientific">Pocillopora meandrina</name>
    <dbReference type="NCBI Taxonomy" id="46732"/>
    <lineage>
        <taxon>Eukaryota</taxon>
        <taxon>Metazoa</taxon>
        <taxon>Cnidaria</taxon>
        <taxon>Anthozoa</taxon>
        <taxon>Hexacorallia</taxon>
        <taxon>Scleractinia</taxon>
        <taxon>Astrocoeniina</taxon>
        <taxon>Pocilloporidae</taxon>
        <taxon>Pocillopora</taxon>
    </lineage>
</organism>
<dbReference type="GO" id="GO:0005794">
    <property type="term" value="C:Golgi apparatus"/>
    <property type="evidence" value="ECO:0007669"/>
    <property type="project" value="TreeGrafter"/>
</dbReference>
<keyword evidence="4" id="KW-1185">Reference proteome</keyword>
<keyword evidence="2" id="KW-0472">Membrane</keyword>
<feature type="transmembrane region" description="Helical" evidence="2">
    <location>
        <begin position="95"/>
        <end position="114"/>
    </location>
</feature>
<sequence>MERVLNIRRPPEQSQNGLSRASKIFLGCDIFQVIAVVVFQGLMIALGDFSAYNNTEHPGMGPGRRIYMAIYMGAVVYTCFLCLFAVKRQNFMEIIAFDLQNFAFVTYSFIQLYHVRFKKYNGLRTSKNDALPKIVLANASALLLLNVVFTYLSYKLYMEFGWKIYKRVRFNIRLRGIYQIYEVLSCLLKMEVLYWGMFAIVHSLVLLRDSHNILYVMSMIFIPLTFIYAGIGYYAVRHENRVLMLFFLTWTLGGIGYFLYKLYGFVTRTCNGCPEFEIDGKDIPDEAFMHFVYLGAMNLVVASTIFGVAVKAYRNFGGGLAQHFRQKKKPQMKYSARLSLGRASHCYPEESVISVTSYDSAIDEFAESVRLDRGILRAAHAALPLLAGNGHLRVDQRSCSLPNLLSDSTPRPTSFPGPSEGGMNLLRDRLQSEQGETDVEKLNSANLESIAEEEPAGNLDSYDYGRKKGSDEIYLQDSEASVDSSFIQISRNGDFTSRDPNSNGRVSNADRVRPTRDVGKLPEHRQNGRVRKTPVEPMDENITNGCGLQSANNHEDTIADDFAQDSSMEFRTEKSSHQNAQIYQRIARLPEGVV</sequence>
<feature type="transmembrane region" description="Helical" evidence="2">
    <location>
        <begin position="242"/>
        <end position="260"/>
    </location>
</feature>
<feature type="transmembrane region" description="Helical" evidence="2">
    <location>
        <begin position="24"/>
        <end position="46"/>
    </location>
</feature>
<feature type="region of interest" description="Disordered" evidence="1">
    <location>
        <begin position="402"/>
        <end position="424"/>
    </location>
</feature>
<reference evidence="3 4" key="1">
    <citation type="submission" date="2022-05" db="EMBL/GenBank/DDBJ databases">
        <authorList>
            <consortium name="Genoscope - CEA"/>
            <person name="William W."/>
        </authorList>
    </citation>
    <scope>NUCLEOTIDE SEQUENCE [LARGE SCALE GENOMIC DNA]</scope>
</reference>
<evidence type="ECO:0000313" key="3">
    <source>
        <dbReference type="EMBL" id="CAH3131075.1"/>
    </source>
</evidence>
<comment type="caution">
    <text evidence="3">The sequence shown here is derived from an EMBL/GenBank/DDBJ whole genome shotgun (WGS) entry which is preliminary data.</text>
</comment>
<keyword evidence="2" id="KW-0812">Transmembrane</keyword>
<dbReference type="AlphaFoldDB" id="A0AAU9WZF7"/>
<dbReference type="PANTHER" id="PTHR34391">
    <property type="entry name" value="UPF0658 GOLGI APPARATUS MEMBRANE PROTEIN C1952.10C-RELATED"/>
    <property type="match status" value="1"/>
</dbReference>
<feature type="compositionally biased region" description="Polar residues" evidence="1">
    <location>
        <begin position="491"/>
        <end position="506"/>
    </location>
</feature>
<feature type="compositionally biased region" description="Polar residues" evidence="1">
    <location>
        <begin position="402"/>
        <end position="412"/>
    </location>
</feature>
<proteinExistence type="predicted"/>